<gene>
    <name evidence="2" type="ORF">PPL_12343</name>
</gene>
<dbReference type="InParanoid" id="D3BMD0"/>
<accession>D3BMD0</accession>
<sequence>MLLHDETIGFFCFFGMVILLYFIGSSLCSSGSYQPPDIMESNSLAQTKDAELIDFCKSTFNYFPQKIKEDFGTSQKMAVYVYMRSYDLFEEFQKLLAKQMGDVDVRNGLPSAPIRSFTQSMEHASMSKEGIILYTVDASTMGSNVVDAASDDQDDFTRLVLEYPNYHVIHTLLTSPGTQASEYINSPMLDWITENNITSLVFECTSYTTDLSSQESFVRLQSLIGGDLNKRG</sequence>
<dbReference type="GeneID" id="31367810"/>
<name>D3BMD0_HETP5</name>
<evidence type="ECO:0000313" key="2">
    <source>
        <dbReference type="EMBL" id="EFA77731.1"/>
    </source>
</evidence>
<feature type="transmembrane region" description="Helical" evidence="1">
    <location>
        <begin position="7"/>
        <end position="24"/>
    </location>
</feature>
<comment type="caution">
    <text evidence="2">The sequence shown here is derived from an EMBL/GenBank/DDBJ whole genome shotgun (WGS) entry which is preliminary data.</text>
</comment>
<reference evidence="2 3" key="1">
    <citation type="journal article" date="2011" name="Genome Res.">
        <title>Phylogeny-wide analysis of social amoeba genomes highlights ancient origins for complex intercellular communication.</title>
        <authorList>
            <person name="Heidel A.J."/>
            <person name="Lawal H.M."/>
            <person name="Felder M."/>
            <person name="Schilde C."/>
            <person name="Helps N.R."/>
            <person name="Tunggal B."/>
            <person name="Rivero F."/>
            <person name="John U."/>
            <person name="Schleicher M."/>
            <person name="Eichinger L."/>
            <person name="Platzer M."/>
            <person name="Noegel A.A."/>
            <person name="Schaap P."/>
            <person name="Gloeckner G."/>
        </authorList>
    </citation>
    <scope>NUCLEOTIDE SEQUENCE [LARGE SCALE GENOMIC DNA]</scope>
    <source>
        <strain evidence="3">ATCC 26659 / Pp 5 / PN500</strain>
    </source>
</reference>
<keyword evidence="1" id="KW-0472">Membrane</keyword>
<dbReference type="AlphaFoldDB" id="D3BMD0"/>
<keyword evidence="1" id="KW-0812">Transmembrane</keyword>
<dbReference type="Proteomes" id="UP000001396">
    <property type="component" value="Unassembled WGS sequence"/>
</dbReference>
<proteinExistence type="predicted"/>
<keyword evidence="1" id="KW-1133">Transmembrane helix</keyword>
<evidence type="ECO:0000313" key="3">
    <source>
        <dbReference type="Proteomes" id="UP000001396"/>
    </source>
</evidence>
<keyword evidence="3" id="KW-1185">Reference proteome</keyword>
<evidence type="ECO:0000256" key="1">
    <source>
        <dbReference type="SAM" id="Phobius"/>
    </source>
</evidence>
<protein>
    <submittedName>
        <fullName evidence="2">Uncharacterized protein</fullName>
    </submittedName>
</protein>
<dbReference type="EMBL" id="ADBJ01000042">
    <property type="protein sequence ID" value="EFA77731.1"/>
    <property type="molecule type" value="Genomic_DNA"/>
</dbReference>
<dbReference type="RefSeq" id="XP_020429859.1">
    <property type="nucleotide sequence ID" value="XM_020583078.1"/>
</dbReference>
<organism evidence="2 3">
    <name type="scientific">Heterostelium pallidum (strain ATCC 26659 / Pp 5 / PN500)</name>
    <name type="common">Cellular slime mold</name>
    <name type="synonym">Polysphondylium pallidum</name>
    <dbReference type="NCBI Taxonomy" id="670386"/>
    <lineage>
        <taxon>Eukaryota</taxon>
        <taxon>Amoebozoa</taxon>
        <taxon>Evosea</taxon>
        <taxon>Eumycetozoa</taxon>
        <taxon>Dictyostelia</taxon>
        <taxon>Acytosteliales</taxon>
        <taxon>Acytosteliaceae</taxon>
        <taxon>Heterostelium</taxon>
    </lineage>
</organism>